<dbReference type="InterPro" id="IPR041657">
    <property type="entry name" value="HTH_17"/>
</dbReference>
<comment type="caution">
    <text evidence="2">The sequence shown here is derived from an EMBL/GenBank/DDBJ whole genome shotgun (WGS) entry which is preliminary data.</text>
</comment>
<proteinExistence type="predicted"/>
<dbReference type="Proteomes" id="UP001597282">
    <property type="component" value="Unassembled WGS sequence"/>
</dbReference>
<feature type="domain" description="Helix-turn-helix" evidence="1">
    <location>
        <begin position="11"/>
        <end position="54"/>
    </location>
</feature>
<dbReference type="NCBIfam" id="TIGR01764">
    <property type="entry name" value="excise"/>
    <property type="match status" value="1"/>
</dbReference>
<organism evidence="2 3">
    <name type="scientific">Kroppenstedtia sanguinis</name>
    <dbReference type="NCBI Taxonomy" id="1380684"/>
    <lineage>
        <taxon>Bacteria</taxon>
        <taxon>Bacillati</taxon>
        <taxon>Bacillota</taxon>
        <taxon>Bacilli</taxon>
        <taxon>Bacillales</taxon>
        <taxon>Thermoactinomycetaceae</taxon>
        <taxon>Kroppenstedtia</taxon>
    </lineage>
</organism>
<reference evidence="3" key="1">
    <citation type="journal article" date="2019" name="Int. J. Syst. Evol. Microbiol.">
        <title>The Global Catalogue of Microorganisms (GCM) 10K type strain sequencing project: providing services to taxonomists for standard genome sequencing and annotation.</title>
        <authorList>
            <consortium name="The Broad Institute Genomics Platform"/>
            <consortium name="The Broad Institute Genome Sequencing Center for Infectious Disease"/>
            <person name="Wu L."/>
            <person name="Ma J."/>
        </authorList>
    </citation>
    <scope>NUCLEOTIDE SEQUENCE [LARGE SCALE GENOMIC DNA]</scope>
    <source>
        <strain evidence="3">S1</strain>
    </source>
</reference>
<dbReference type="RefSeq" id="WP_380162334.1">
    <property type="nucleotide sequence ID" value="NZ_JBHTNU010000001.1"/>
</dbReference>
<evidence type="ECO:0000313" key="2">
    <source>
        <dbReference type="EMBL" id="MFD1425521.1"/>
    </source>
</evidence>
<gene>
    <name evidence="2" type="ORF">ACFQ4Y_01055</name>
</gene>
<evidence type="ECO:0000259" key="1">
    <source>
        <dbReference type="Pfam" id="PF12728"/>
    </source>
</evidence>
<sequence>MITKEETETRLITVKEAAHRLSLSGDTIRKWLRSGRLKGVKVSRVWRVYEEDVQKIESEGIE</sequence>
<dbReference type="GO" id="GO:0003677">
    <property type="term" value="F:DNA binding"/>
    <property type="evidence" value="ECO:0007669"/>
    <property type="project" value="UniProtKB-KW"/>
</dbReference>
<dbReference type="Gene3D" id="1.10.1660.10">
    <property type="match status" value="1"/>
</dbReference>
<keyword evidence="3" id="KW-1185">Reference proteome</keyword>
<dbReference type="InterPro" id="IPR009061">
    <property type="entry name" value="DNA-bd_dom_put_sf"/>
</dbReference>
<dbReference type="EMBL" id="JBHTNU010000001">
    <property type="protein sequence ID" value="MFD1425521.1"/>
    <property type="molecule type" value="Genomic_DNA"/>
</dbReference>
<evidence type="ECO:0000313" key="3">
    <source>
        <dbReference type="Proteomes" id="UP001597282"/>
    </source>
</evidence>
<name>A0ABW4C7Q5_9BACL</name>
<dbReference type="InterPro" id="IPR010093">
    <property type="entry name" value="SinI_DNA-bd"/>
</dbReference>
<dbReference type="SUPFAM" id="SSF46955">
    <property type="entry name" value="Putative DNA-binding domain"/>
    <property type="match status" value="1"/>
</dbReference>
<dbReference type="Pfam" id="PF12728">
    <property type="entry name" value="HTH_17"/>
    <property type="match status" value="1"/>
</dbReference>
<protein>
    <submittedName>
        <fullName evidence="2">Excisionase family DNA-binding protein</fullName>
    </submittedName>
</protein>
<keyword evidence="2" id="KW-0238">DNA-binding</keyword>
<accession>A0ABW4C7Q5</accession>